<sequence length="327" mass="34614">MNDLQDVRILAVHAHPDDESLWTGLSLAQWARRGAEVTVVTCTLGEEGEVIGEKYAGLVADGHDILGGYRIAELQRALGELGIGRPRFLGGPGRWRDSGMAGAPAAEHPAAFVSSGATAVEQLTAVFDDVRPHVVVTYGPDGGYGHPDHIRAHEIVHAAADAAAESHDAHWTPARIYWAVQERERVEAGLAAMRDAGDPPAGWRWPELGELASVPAASVDVRVVAGAYPDDGGGDGGKAGNSDLDAKRRAMTAHATQLWVADGSASDVNDRAREPVGDGVPMAYCLSNLIAQPLLPSESYMIGAAFPVPRLSQDTLNRLDCLFAEGR</sequence>
<dbReference type="Proteomes" id="UP000823858">
    <property type="component" value="Unassembled WGS sequence"/>
</dbReference>
<dbReference type="InterPro" id="IPR003737">
    <property type="entry name" value="GlcNAc_PI_deacetylase-related"/>
</dbReference>
<evidence type="ECO:0000313" key="6">
    <source>
        <dbReference type="Proteomes" id="UP000823858"/>
    </source>
</evidence>
<proteinExistence type="inferred from homology"/>
<evidence type="ECO:0000313" key="5">
    <source>
        <dbReference type="EMBL" id="HJC85228.1"/>
    </source>
</evidence>
<gene>
    <name evidence="4 5" type="primary">mshB</name>
    <name evidence="5" type="ORF">H9751_06765</name>
</gene>
<feature type="binding site" evidence="4">
    <location>
        <position position="18"/>
    </location>
    <ligand>
        <name>Zn(2+)</name>
        <dbReference type="ChEBI" id="CHEBI:29105"/>
    </ligand>
</feature>
<evidence type="ECO:0000256" key="1">
    <source>
        <dbReference type="ARBA" id="ARBA00022723"/>
    </source>
</evidence>
<reference evidence="5" key="2">
    <citation type="submission" date="2021-04" db="EMBL/GenBank/DDBJ databases">
        <authorList>
            <person name="Gilroy R."/>
        </authorList>
    </citation>
    <scope>NUCLEOTIDE SEQUENCE</scope>
    <source>
        <strain evidence="5">ChiHjej13B12-4958</strain>
    </source>
</reference>
<dbReference type="GO" id="GO:0008270">
    <property type="term" value="F:zinc ion binding"/>
    <property type="evidence" value="ECO:0007669"/>
    <property type="project" value="UniProtKB-UniRule"/>
</dbReference>
<dbReference type="PANTHER" id="PTHR12993">
    <property type="entry name" value="N-ACETYLGLUCOSAMINYL-PHOSPHATIDYLINOSITOL DE-N-ACETYLASE-RELATED"/>
    <property type="match status" value="1"/>
</dbReference>
<dbReference type="Gene3D" id="3.40.50.10320">
    <property type="entry name" value="LmbE-like"/>
    <property type="match status" value="1"/>
</dbReference>
<evidence type="ECO:0000256" key="4">
    <source>
        <dbReference type="HAMAP-Rule" id="MF_01696"/>
    </source>
</evidence>
<dbReference type="NCBIfam" id="TIGR03445">
    <property type="entry name" value="mycothiol_MshB"/>
    <property type="match status" value="1"/>
</dbReference>
<keyword evidence="1 4" id="KW-0479">Metal-binding</keyword>
<feature type="binding site" evidence="4">
    <location>
        <position position="149"/>
    </location>
    <ligand>
        <name>Zn(2+)</name>
        <dbReference type="ChEBI" id="CHEBI:29105"/>
    </ligand>
</feature>
<dbReference type="GO" id="GO:0035595">
    <property type="term" value="F:N-acetylglucosaminylinositol deacetylase activity"/>
    <property type="evidence" value="ECO:0007669"/>
    <property type="project" value="UniProtKB-EC"/>
</dbReference>
<organism evidence="5 6">
    <name type="scientific">Candidatus Corynebacterium faecigallinarum</name>
    <dbReference type="NCBI Taxonomy" id="2838528"/>
    <lineage>
        <taxon>Bacteria</taxon>
        <taxon>Bacillati</taxon>
        <taxon>Actinomycetota</taxon>
        <taxon>Actinomycetes</taxon>
        <taxon>Mycobacteriales</taxon>
        <taxon>Corynebacteriaceae</taxon>
        <taxon>Corynebacterium</taxon>
    </lineage>
</organism>
<keyword evidence="2 4" id="KW-0378">Hydrolase</keyword>
<comment type="catalytic activity">
    <reaction evidence="4">
        <text>1D-myo-inositol 2-acetamido-2-deoxy-alpha-D-glucopyranoside + H2O = 1D-myo-inositol 2-amino-2-deoxy-alpha-D-glucopyranoside + acetate</text>
        <dbReference type="Rhea" id="RHEA:26180"/>
        <dbReference type="ChEBI" id="CHEBI:15377"/>
        <dbReference type="ChEBI" id="CHEBI:30089"/>
        <dbReference type="ChEBI" id="CHEBI:52442"/>
        <dbReference type="ChEBI" id="CHEBI:58886"/>
        <dbReference type="EC" id="3.5.1.103"/>
    </reaction>
</comment>
<dbReference type="SUPFAM" id="SSF102588">
    <property type="entry name" value="LmbE-like"/>
    <property type="match status" value="1"/>
</dbReference>
<comment type="cofactor">
    <cofactor evidence="4">
        <name>Zn(2+)</name>
        <dbReference type="ChEBI" id="CHEBI:29105"/>
    </cofactor>
    <text evidence="4">Binds 1 zinc ion per subunit.</text>
</comment>
<evidence type="ECO:0000256" key="2">
    <source>
        <dbReference type="ARBA" id="ARBA00022801"/>
    </source>
</evidence>
<dbReference type="InterPro" id="IPR024078">
    <property type="entry name" value="LmbE-like_dom_sf"/>
</dbReference>
<dbReference type="HAMAP" id="MF_01696">
    <property type="entry name" value="MshB"/>
    <property type="match status" value="1"/>
</dbReference>
<dbReference type="EC" id="3.5.1.103" evidence="4"/>
<dbReference type="EMBL" id="DWVP01000016">
    <property type="protein sequence ID" value="HJC85228.1"/>
    <property type="molecule type" value="Genomic_DNA"/>
</dbReference>
<name>A0A9D2TPZ8_9CORY</name>
<dbReference type="InterPro" id="IPR017810">
    <property type="entry name" value="Mycothiol_biosynthesis_MshB"/>
</dbReference>
<dbReference type="PANTHER" id="PTHR12993:SF26">
    <property type="entry name" value="1D-MYO-INOSITOL 2-ACETAMIDO-2-DEOXY-ALPHA-D-GLUCOPYRANOSIDE DEACETYLASE"/>
    <property type="match status" value="1"/>
</dbReference>
<protein>
    <recommendedName>
        <fullName evidence="4">1D-myo-inositol 2-acetamido-2-deoxy-alpha-D-glucopyranoside deacetylase</fullName>
        <shortName evidence="4">GlcNAc-Ins deacetylase</shortName>
        <ecNumber evidence="4">3.5.1.103</ecNumber>
    </recommendedName>
    <alternativeName>
        <fullName evidence="4">N-acetyl-1-D-myo-inositol-2-amino-2-deoxy-alpha-D-glucopyranoside deacetylase</fullName>
    </alternativeName>
</protein>
<reference evidence="5" key="1">
    <citation type="journal article" date="2021" name="PeerJ">
        <title>Extensive microbial diversity within the chicken gut microbiome revealed by metagenomics and culture.</title>
        <authorList>
            <person name="Gilroy R."/>
            <person name="Ravi A."/>
            <person name="Getino M."/>
            <person name="Pursley I."/>
            <person name="Horton D.L."/>
            <person name="Alikhan N.F."/>
            <person name="Baker D."/>
            <person name="Gharbi K."/>
            <person name="Hall N."/>
            <person name="Watson M."/>
            <person name="Adriaenssens E.M."/>
            <person name="Foster-Nyarko E."/>
            <person name="Jarju S."/>
            <person name="Secka A."/>
            <person name="Antonio M."/>
            <person name="Oren A."/>
            <person name="Chaudhuri R.R."/>
            <person name="La Ragione R."/>
            <person name="Hildebrand F."/>
            <person name="Pallen M.J."/>
        </authorList>
    </citation>
    <scope>NUCLEOTIDE SEQUENCE</scope>
    <source>
        <strain evidence="5">ChiHjej13B12-4958</strain>
    </source>
</reference>
<dbReference type="AlphaFoldDB" id="A0A9D2TPZ8"/>
<accession>A0A9D2TPZ8</accession>
<comment type="function">
    <text evidence="4">Catalyzes the deacetylation of 1D-myo-inositol 2-acetamido-2-deoxy-alpha-D-glucopyranoside (GlcNAc-Ins) in the mycothiol biosynthesis pathway.</text>
</comment>
<comment type="similarity">
    <text evidence="4">Belongs to the MshB deacetylase family.</text>
</comment>
<comment type="caution">
    <text evidence="5">The sequence shown here is derived from an EMBL/GenBank/DDBJ whole genome shotgun (WGS) entry which is preliminary data.</text>
</comment>
<feature type="binding site" evidence="4">
    <location>
        <position position="15"/>
    </location>
    <ligand>
        <name>Zn(2+)</name>
        <dbReference type="ChEBI" id="CHEBI:29105"/>
    </ligand>
</feature>
<evidence type="ECO:0000256" key="3">
    <source>
        <dbReference type="ARBA" id="ARBA00022833"/>
    </source>
</evidence>
<keyword evidence="3 4" id="KW-0862">Zinc</keyword>
<dbReference type="Pfam" id="PF02585">
    <property type="entry name" value="PIG-L"/>
    <property type="match status" value="1"/>
</dbReference>
<dbReference type="GO" id="GO:0010125">
    <property type="term" value="P:mycothiol biosynthetic process"/>
    <property type="evidence" value="ECO:0007669"/>
    <property type="project" value="UniProtKB-UniRule"/>
</dbReference>